<feature type="region of interest" description="Disordered" evidence="1">
    <location>
        <begin position="652"/>
        <end position="671"/>
    </location>
</feature>
<organism evidence="2 3">
    <name type="scientific">Panagrolaimus superbus</name>
    <dbReference type="NCBI Taxonomy" id="310955"/>
    <lineage>
        <taxon>Eukaryota</taxon>
        <taxon>Metazoa</taxon>
        <taxon>Ecdysozoa</taxon>
        <taxon>Nematoda</taxon>
        <taxon>Chromadorea</taxon>
        <taxon>Rhabditida</taxon>
        <taxon>Tylenchina</taxon>
        <taxon>Panagrolaimomorpha</taxon>
        <taxon>Panagrolaimoidea</taxon>
        <taxon>Panagrolaimidae</taxon>
        <taxon>Panagrolaimus</taxon>
    </lineage>
</organism>
<feature type="compositionally biased region" description="Basic and acidic residues" evidence="1">
    <location>
        <begin position="477"/>
        <end position="488"/>
    </location>
</feature>
<evidence type="ECO:0000313" key="2">
    <source>
        <dbReference type="Proteomes" id="UP000887577"/>
    </source>
</evidence>
<keyword evidence="2" id="KW-1185">Reference proteome</keyword>
<evidence type="ECO:0000313" key="3">
    <source>
        <dbReference type="WBParaSite" id="PSU_v2.g13000.t1"/>
    </source>
</evidence>
<evidence type="ECO:0000256" key="1">
    <source>
        <dbReference type="SAM" id="MobiDB-lite"/>
    </source>
</evidence>
<feature type="region of interest" description="Disordered" evidence="1">
    <location>
        <begin position="458"/>
        <end position="488"/>
    </location>
</feature>
<reference evidence="3" key="1">
    <citation type="submission" date="2022-11" db="UniProtKB">
        <authorList>
            <consortium name="WormBaseParasite"/>
        </authorList>
    </citation>
    <scope>IDENTIFICATION</scope>
</reference>
<sequence length="671" mass="74868">MALAGSALFKQVGFMNVLWAAIKEVGKQVLTALANLVVFTVLQQALQGLIKTAIAKARQYIMKFLTSNGAARLKATLYKIIKELGVTVGSQLASKCGTYVFSSKSKIDSFLGKACDFIFKEYRHLFLGVCSGIQQGASHGHTTAGLVMKAVSTIPTLLMAGQLTQMVKTMISKLSGIHDEIEVVIIAEFEAKQSISKKFAKTDSKSGQEKALSESEIDEACQKLLDQWQDQLAQEVDTTIEQRIATPLLSMLAAKVEGYIESAVKATYQKVMAWKDKADLAKYEKQYKEERGTKGENEKVAWKHYEKRLNSLMERTRSPEVMKDIIANCSKIDMTCASAAGEIIANIIHGPVRMIIKDENGNYFEHVSGKPVDAAKTISVDLKLEHYGTQTIQSGKNSCLFDALSAHVPEFHNAIHDDKQFRAILGNVVTHDPYYRLHISSGWQSIAIQQDHLGGKVERHGRTEPAPPLLGPVNPGVEHKRENDKRREKTKGIKEYAPHLLKDKDGKIIGAEFTIEGNQIFEKREETKTLHDKQVGTRADKNPNIINEGYESGHYRAKGLGGTGDKDLCREQDIKSNRGQDSLFTKLQRDEMKTNHDGKADYRILHEQGFDKVQVDLKKPSGEVYKTMTADIPTNPKSLAPRDIHIYERNVPPPVSEYKYVPPEKNTKNKK</sequence>
<dbReference type="WBParaSite" id="PSU_v2.g13000.t1">
    <property type="protein sequence ID" value="PSU_v2.g13000.t1"/>
    <property type="gene ID" value="PSU_v2.g13000"/>
</dbReference>
<dbReference type="Proteomes" id="UP000887577">
    <property type="component" value="Unplaced"/>
</dbReference>
<protein>
    <submittedName>
        <fullName evidence="3">Uncharacterized protein</fullName>
    </submittedName>
</protein>
<accession>A0A914Y1A4</accession>
<dbReference type="AlphaFoldDB" id="A0A914Y1A4"/>
<name>A0A914Y1A4_9BILA</name>
<proteinExistence type="predicted"/>